<evidence type="ECO:0000313" key="3">
    <source>
        <dbReference type="EMBL" id="KAL1203252.1"/>
    </source>
</evidence>
<feature type="domain" description="Inhibitor I9" evidence="2">
    <location>
        <begin position="34"/>
        <end position="96"/>
    </location>
</feature>
<dbReference type="Proteomes" id="UP001558713">
    <property type="component" value="Unassembled WGS sequence"/>
</dbReference>
<protein>
    <submittedName>
        <fullName evidence="3">Subtilisin-like protease SBT4.9</fullName>
    </submittedName>
</protein>
<gene>
    <name evidence="3" type="ORF">V5N11_005493</name>
</gene>
<proteinExistence type="predicted"/>
<accession>A0ABD1A8V4</accession>
<feature type="chain" id="PRO_5044892348" evidence="1">
    <location>
        <begin position="25"/>
        <end position="101"/>
    </location>
</feature>
<keyword evidence="4" id="KW-1185">Reference proteome</keyword>
<dbReference type="Gene3D" id="3.30.70.80">
    <property type="entry name" value="Peptidase S8 propeptide/proteinase inhibitor I9"/>
    <property type="match status" value="1"/>
</dbReference>
<feature type="signal peptide" evidence="1">
    <location>
        <begin position="1"/>
        <end position="24"/>
    </location>
</feature>
<dbReference type="EMBL" id="JBANAX010000564">
    <property type="protein sequence ID" value="KAL1203252.1"/>
    <property type="molecule type" value="Genomic_DNA"/>
</dbReference>
<name>A0ABD1A8V4_CARAN</name>
<dbReference type="Pfam" id="PF05922">
    <property type="entry name" value="Inhibitor_I9"/>
    <property type="match status" value="1"/>
</dbReference>
<evidence type="ECO:0000313" key="4">
    <source>
        <dbReference type="Proteomes" id="UP001558713"/>
    </source>
</evidence>
<dbReference type="InterPro" id="IPR037045">
    <property type="entry name" value="S8pro/Inhibitor_I9_sf"/>
</dbReference>
<organism evidence="3 4">
    <name type="scientific">Cardamine amara subsp. amara</name>
    <dbReference type="NCBI Taxonomy" id="228776"/>
    <lineage>
        <taxon>Eukaryota</taxon>
        <taxon>Viridiplantae</taxon>
        <taxon>Streptophyta</taxon>
        <taxon>Embryophyta</taxon>
        <taxon>Tracheophyta</taxon>
        <taxon>Spermatophyta</taxon>
        <taxon>Magnoliopsida</taxon>
        <taxon>eudicotyledons</taxon>
        <taxon>Gunneridae</taxon>
        <taxon>Pentapetalae</taxon>
        <taxon>rosids</taxon>
        <taxon>malvids</taxon>
        <taxon>Brassicales</taxon>
        <taxon>Brassicaceae</taxon>
        <taxon>Cardamineae</taxon>
        <taxon>Cardamine</taxon>
    </lineage>
</organism>
<sequence>MGKRATSVCLLSCLFALFLNSVSGVTNDPQDQQVYVVYMGSLPSSGDYSPMSVHKSILQELTGDSLIENRLVRSYKRSFNGFAARLTESERERVANECSSI</sequence>
<evidence type="ECO:0000259" key="2">
    <source>
        <dbReference type="Pfam" id="PF05922"/>
    </source>
</evidence>
<dbReference type="AlphaFoldDB" id="A0ABD1A8V4"/>
<evidence type="ECO:0000256" key="1">
    <source>
        <dbReference type="SAM" id="SignalP"/>
    </source>
</evidence>
<dbReference type="InterPro" id="IPR010259">
    <property type="entry name" value="S8pro/Inhibitor_I9"/>
</dbReference>
<reference evidence="3 4" key="1">
    <citation type="submission" date="2024-04" db="EMBL/GenBank/DDBJ databases">
        <title>Genome assembly C_amara_ONT_v2.</title>
        <authorList>
            <person name="Yant L."/>
            <person name="Moore C."/>
            <person name="Slenker M."/>
        </authorList>
    </citation>
    <scope>NUCLEOTIDE SEQUENCE [LARGE SCALE GENOMIC DNA]</scope>
    <source>
        <tissue evidence="3">Leaf</tissue>
    </source>
</reference>
<comment type="caution">
    <text evidence="3">The sequence shown here is derived from an EMBL/GenBank/DDBJ whole genome shotgun (WGS) entry which is preliminary data.</text>
</comment>
<keyword evidence="1" id="KW-0732">Signal</keyword>